<comment type="caution">
    <text evidence="1">The sequence shown here is derived from an EMBL/GenBank/DDBJ whole genome shotgun (WGS) entry which is preliminary data.</text>
</comment>
<dbReference type="EMBL" id="JBBNAF010000003">
    <property type="protein sequence ID" value="KAK9159765.1"/>
    <property type="molecule type" value="Genomic_DNA"/>
</dbReference>
<protein>
    <submittedName>
        <fullName evidence="1">Uncharacterized protein</fullName>
    </submittedName>
</protein>
<name>A0AAP0KYL0_9MAGN</name>
<reference evidence="1 2" key="1">
    <citation type="submission" date="2024-01" db="EMBL/GenBank/DDBJ databases">
        <title>Genome assemblies of Stephania.</title>
        <authorList>
            <person name="Yang L."/>
        </authorList>
    </citation>
    <scope>NUCLEOTIDE SEQUENCE [LARGE SCALE GENOMIC DNA]</scope>
    <source>
        <strain evidence="1">YNDBR</strain>
        <tissue evidence="1">Leaf</tissue>
    </source>
</reference>
<accession>A0AAP0KYL0</accession>
<dbReference type="Proteomes" id="UP001420932">
    <property type="component" value="Unassembled WGS sequence"/>
</dbReference>
<sequence>MAKHLCTSENSSYSSPVPYVGLYIAGATLITVATLHQFPMLACTLQVLHCKSDALKATSPWKEELKDHVVCAATQAFSGRIMLICVKDMNKWMDATKRNPPNHLVQLLSRPPLVDTVLHQIGIRAFPEGHRLSCLSFVILDRIISVSMPSTLAKSIIQAFDEAFEMIYYIDDKINVGSYEDQRKHQLAKILWEYKGVHLSKKDSSSTCSNMVAASEAISLICNERRQFHDGLVAREMDIFIKLILMGEMEYRSMEELCFHLEQLFVDMLLFFLSQLPIAILKEVNESPIEAHEERSRFVLKLLCKLEILEDKVQWSFPEGYRITRLMDPDAVEDINDDTENPILIPTPVEDQQVLDTTIEEV</sequence>
<dbReference type="AlphaFoldDB" id="A0AAP0KYL0"/>
<gene>
    <name evidence="1" type="ORF">Syun_006106</name>
</gene>
<organism evidence="1 2">
    <name type="scientific">Stephania yunnanensis</name>
    <dbReference type="NCBI Taxonomy" id="152371"/>
    <lineage>
        <taxon>Eukaryota</taxon>
        <taxon>Viridiplantae</taxon>
        <taxon>Streptophyta</taxon>
        <taxon>Embryophyta</taxon>
        <taxon>Tracheophyta</taxon>
        <taxon>Spermatophyta</taxon>
        <taxon>Magnoliopsida</taxon>
        <taxon>Ranunculales</taxon>
        <taxon>Menispermaceae</taxon>
        <taxon>Menispermoideae</taxon>
        <taxon>Cissampelideae</taxon>
        <taxon>Stephania</taxon>
    </lineage>
</organism>
<evidence type="ECO:0000313" key="2">
    <source>
        <dbReference type="Proteomes" id="UP001420932"/>
    </source>
</evidence>
<keyword evidence="2" id="KW-1185">Reference proteome</keyword>
<evidence type="ECO:0000313" key="1">
    <source>
        <dbReference type="EMBL" id="KAK9159765.1"/>
    </source>
</evidence>
<proteinExistence type="predicted"/>